<dbReference type="PANTHER" id="PTHR12673:SF159">
    <property type="entry name" value="LD03170P"/>
    <property type="match status" value="1"/>
</dbReference>
<dbReference type="Gene3D" id="2.30.29.30">
    <property type="entry name" value="Pleckstrin-homology domain (PH domain)/Phosphotyrosine-binding domain (PTB)"/>
    <property type="match status" value="1"/>
</dbReference>
<reference evidence="2 3" key="1">
    <citation type="submission" date="2016-05" db="EMBL/GenBank/DDBJ databases">
        <title>First whole genome sequencing of Entamoeba histolytica HM1:IMSS-clone-6.</title>
        <authorList>
            <person name="Mukherjee Avik.K."/>
            <person name="Izumyama S."/>
            <person name="Nakada-Tsukui K."/>
            <person name="Nozaki T."/>
        </authorList>
    </citation>
    <scope>NUCLEOTIDE SEQUENCE [LARGE SCALE GENOMIC DNA]</scope>
    <source>
        <strain evidence="2 3">HM1:IMSS clone 6</strain>
    </source>
</reference>
<dbReference type="SUPFAM" id="SSF50729">
    <property type="entry name" value="PH domain-like"/>
    <property type="match status" value="1"/>
</dbReference>
<dbReference type="PROSITE" id="PS50010">
    <property type="entry name" value="DH_2"/>
    <property type="match status" value="1"/>
</dbReference>
<evidence type="ECO:0000313" key="2">
    <source>
        <dbReference type="EMBL" id="GAT92845.1"/>
    </source>
</evidence>
<dbReference type="InterPro" id="IPR051092">
    <property type="entry name" value="FYVE_RhoGEF_PH"/>
</dbReference>
<comment type="caution">
    <text evidence="2">The sequence shown here is derived from an EMBL/GenBank/DDBJ whole genome shotgun (WGS) entry which is preliminary data.</text>
</comment>
<dbReference type="PANTHER" id="PTHR12673">
    <property type="entry name" value="FACIOGENITAL DYSPLASIA PROTEIN"/>
    <property type="match status" value="1"/>
</dbReference>
<dbReference type="GO" id="GO:0005737">
    <property type="term" value="C:cytoplasm"/>
    <property type="evidence" value="ECO:0007669"/>
    <property type="project" value="TreeGrafter"/>
</dbReference>
<name>A0A5K1V4X0_ENTHI</name>
<dbReference type="Pfam" id="PF00621">
    <property type="entry name" value="RhoGEF"/>
    <property type="match status" value="1"/>
</dbReference>
<evidence type="ECO:0000259" key="1">
    <source>
        <dbReference type="PROSITE" id="PS50010"/>
    </source>
</evidence>
<proteinExistence type="predicted"/>
<protein>
    <submittedName>
        <fullName evidence="2">Rho guanine nucleotide exchange factor putative</fullName>
    </submittedName>
</protein>
<dbReference type="VEuPathDB" id="AmoebaDB:EHI_126000"/>
<evidence type="ECO:0000313" key="3">
    <source>
        <dbReference type="Proteomes" id="UP000078387"/>
    </source>
</evidence>
<dbReference type="EMBL" id="BDEQ01000001">
    <property type="protein sequence ID" value="GAT92845.1"/>
    <property type="molecule type" value="Genomic_DNA"/>
</dbReference>
<gene>
    <name evidence="2" type="ORF">CL6EHI_126000</name>
</gene>
<dbReference type="InterPro" id="IPR035899">
    <property type="entry name" value="DBL_dom_sf"/>
</dbReference>
<organism evidence="2 3">
    <name type="scientific">Entamoeba histolytica</name>
    <dbReference type="NCBI Taxonomy" id="5759"/>
    <lineage>
        <taxon>Eukaryota</taxon>
        <taxon>Amoebozoa</taxon>
        <taxon>Evosea</taxon>
        <taxon>Archamoebae</taxon>
        <taxon>Mastigamoebida</taxon>
        <taxon>Entamoebidae</taxon>
        <taxon>Entamoeba</taxon>
    </lineage>
</organism>
<dbReference type="InterPro" id="IPR011993">
    <property type="entry name" value="PH-like_dom_sf"/>
</dbReference>
<dbReference type="GO" id="GO:0005085">
    <property type="term" value="F:guanyl-nucleotide exchange factor activity"/>
    <property type="evidence" value="ECO:0007669"/>
    <property type="project" value="InterPro"/>
</dbReference>
<dbReference type="OMA" id="CIELMAP"/>
<dbReference type="SUPFAM" id="SSF48065">
    <property type="entry name" value="DBL homology domain (DH-domain)"/>
    <property type="match status" value="1"/>
</dbReference>
<dbReference type="VEuPathDB" id="AmoebaDB:EHI7A_023000"/>
<dbReference type="VEuPathDB" id="AmoebaDB:EHI8A_020490"/>
<dbReference type="Proteomes" id="UP000078387">
    <property type="component" value="Unassembled WGS sequence"/>
</dbReference>
<dbReference type="VEuPathDB" id="AmoebaDB:KM1_051830"/>
<dbReference type="PROSITE" id="PS50096">
    <property type="entry name" value="IQ"/>
    <property type="match status" value="1"/>
</dbReference>
<dbReference type="VEuPathDB" id="AmoebaDB:EHI5A_043240"/>
<dbReference type="AlphaFoldDB" id="A0A5K1V4X0"/>
<sequence>MEVQRLEIIQSYCRGFLTRRVYNKSSVFRRFDVINEFSTTEVSFVDSMRKLDVFFNEPLIERAKNPETTILPLLMIKSILPRIESVFLNGCLIANTFEDIRVRWKYDSCFGDALVKCVELMTPLAEYTLLFETQRRSLVSAFKVKGFKEFIKRQSIIKDLNGLSFNDLIIMPVQRLMRYPILLKELIKNTSSFHPEYQRLEEIQLKFEKLISNVNTQSKMHDCLLDVSSCICCSENLVQSWRYCLYYGWLLINSPTTLSFAFLFNDRICYIQNVCELSLTKNKIRYLQWEQYQQIRFLDVKRFGPSGEEPRTFEIHCGTTIDYLFFPDGEDFEEWVNVLNSTLSQFIQLTKRF</sequence>
<dbReference type="SMART" id="SM00325">
    <property type="entry name" value="RhoGEF"/>
    <property type="match status" value="1"/>
</dbReference>
<feature type="domain" description="DH" evidence="1">
    <location>
        <begin position="29"/>
        <end position="217"/>
    </location>
</feature>
<dbReference type="Gene3D" id="1.20.900.10">
    <property type="entry name" value="Dbl homology (DH) domain"/>
    <property type="match status" value="1"/>
</dbReference>
<accession>A0A5K1V4X0</accession>
<dbReference type="InterPro" id="IPR000219">
    <property type="entry name" value="DH_dom"/>
</dbReference>